<dbReference type="InterPro" id="IPR000933">
    <property type="entry name" value="Glyco_hydro_29"/>
</dbReference>
<dbReference type="SUPFAM" id="SSF49785">
    <property type="entry name" value="Galactose-binding domain-like"/>
    <property type="match status" value="1"/>
</dbReference>
<feature type="chain" id="PRO_5045325020" description="alpha-L-fucosidase" evidence="8">
    <location>
        <begin position="24"/>
        <end position="934"/>
    </location>
</feature>
<keyword evidence="4" id="KW-0677">Repeat</keyword>
<dbReference type="PROSITE" id="PS50022">
    <property type="entry name" value="FA58C_3"/>
    <property type="match status" value="1"/>
</dbReference>
<feature type="domain" description="F5/8 type C" evidence="9">
    <location>
        <begin position="349"/>
        <end position="487"/>
    </location>
</feature>
<comment type="caution">
    <text evidence="10">The sequence shown here is derived from an EMBL/GenBank/DDBJ whole genome shotgun (WGS) entry which is preliminary data.</text>
</comment>
<evidence type="ECO:0000256" key="1">
    <source>
        <dbReference type="ARBA" id="ARBA00007951"/>
    </source>
</evidence>
<dbReference type="InterPro" id="IPR038081">
    <property type="entry name" value="CalX-like_sf"/>
</dbReference>
<name>A0ABS7L0W9_CLOSR</name>
<dbReference type="Proteomes" id="UP001299068">
    <property type="component" value="Unassembled WGS sequence"/>
</dbReference>
<evidence type="ECO:0000256" key="2">
    <source>
        <dbReference type="ARBA" id="ARBA00012662"/>
    </source>
</evidence>
<comment type="similarity">
    <text evidence="1">Belongs to the glycosyl hydrolase 29 family.</text>
</comment>
<evidence type="ECO:0000256" key="3">
    <source>
        <dbReference type="ARBA" id="ARBA00022729"/>
    </source>
</evidence>
<dbReference type="Gene3D" id="2.60.120.260">
    <property type="entry name" value="Galactose-binding domain-like"/>
    <property type="match status" value="3"/>
</dbReference>
<keyword evidence="11" id="KW-1185">Reference proteome</keyword>
<evidence type="ECO:0000256" key="5">
    <source>
        <dbReference type="ARBA" id="ARBA00022801"/>
    </source>
</evidence>
<dbReference type="Gene3D" id="3.20.20.80">
    <property type="entry name" value="Glycosidases"/>
    <property type="match status" value="1"/>
</dbReference>
<dbReference type="PROSITE" id="PS00018">
    <property type="entry name" value="EF_HAND_1"/>
    <property type="match status" value="2"/>
</dbReference>
<protein>
    <recommendedName>
        <fullName evidence="2">alpha-L-fucosidase</fullName>
        <ecNumber evidence="2">3.2.1.51</ecNumber>
    </recommendedName>
</protein>
<dbReference type="PANTHER" id="PTHR10030">
    <property type="entry name" value="ALPHA-L-FUCOSIDASE"/>
    <property type="match status" value="1"/>
</dbReference>
<dbReference type="Gene3D" id="2.60.40.2030">
    <property type="match status" value="1"/>
</dbReference>
<dbReference type="Pfam" id="PF03160">
    <property type="entry name" value="Calx-beta"/>
    <property type="match status" value="1"/>
</dbReference>
<evidence type="ECO:0000256" key="8">
    <source>
        <dbReference type="SAM" id="SignalP"/>
    </source>
</evidence>
<evidence type="ECO:0000256" key="6">
    <source>
        <dbReference type="ARBA" id="ARBA00022837"/>
    </source>
</evidence>
<evidence type="ECO:0000256" key="4">
    <source>
        <dbReference type="ARBA" id="ARBA00022737"/>
    </source>
</evidence>
<keyword evidence="7" id="KW-0326">Glycosidase</keyword>
<dbReference type="InterPro" id="IPR017853">
    <property type="entry name" value="GH"/>
</dbReference>
<dbReference type="SUPFAM" id="SSF141072">
    <property type="entry name" value="CalX-like"/>
    <property type="match status" value="1"/>
</dbReference>
<evidence type="ECO:0000313" key="11">
    <source>
        <dbReference type="Proteomes" id="UP001299068"/>
    </source>
</evidence>
<dbReference type="PANTHER" id="PTHR10030:SF37">
    <property type="entry name" value="ALPHA-L-FUCOSIDASE-RELATED"/>
    <property type="match status" value="1"/>
</dbReference>
<dbReference type="SMART" id="SM00237">
    <property type="entry name" value="Calx_beta"/>
    <property type="match status" value="1"/>
</dbReference>
<dbReference type="Pfam" id="PF00754">
    <property type="entry name" value="F5_F8_type_C"/>
    <property type="match status" value="1"/>
</dbReference>
<keyword evidence="6" id="KW-0106">Calcium</keyword>
<dbReference type="Gene3D" id="1.10.1330.10">
    <property type="entry name" value="Dockerin domain"/>
    <property type="match status" value="1"/>
</dbReference>
<dbReference type="InterPro" id="IPR003644">
    <property type="entry name" value="Calx_beta"/>
</dbReference>
<dbReference type="SMART" id="SM00812">
    <property type="entry name" value="Alpha_L_fucos"/>
    <property type="match status" value="1"/>
</dbReference>
<evidence type="ECO:0000313" key="10">
    <source>
        <dbReference type="EMBL" id="MBY0756714.1"/>
    </source>
</evidence>
<dbReference type="SUPFAM" id="SSF63446">
    <property type="entry name" value="Type I dockerin domain"/>
    <property type="match status" value="1"/>
</dbReference>
<reference evidence="10 11" key="1">
    <citation type="journal article" date="2021" name="Cell Host Microbe">
        <title>in vivo commensal control of Clostridioides difficile virulence.</title>
        <authorList>
            <person name="Girinathan B.P."/>
            <person name="Dibenedetto N."/>
            <person name="Worley J.N."/>
            <person name="Peltier J."/>
            <person name="Arrieta-Ortiz M.L."/>
            <person name="Rupa Christinal Immanuel S."/>
            <person name="Lavin R."/>
            <person name="Delaney M.L."/>
            <person name="Cummins C."/>
            <person name="Hoffmann M."/>
            <person name="Luo Y."/>
            <person name="Gonzalez-Escalona N."/>
            <person name="Allard M."/>
            <person name="Onderdonk A.B."/>
            <person name="Gerber G.K."/>
            <person name="Sonenshein A.L."/>
            <person name="Baliga N."/>
            <person name="Dupuy B."/>
            <person name="Bry L."/>
        </authorList>
    </citation>
    <scope>NUCLEOTIDE SEQUENCE [LARGE SCALE GENOMIC DNA]</scope>
    <source>
        <strain evidence="10 11">DSM 599</strain>
    </source>
</reference>
<dbReference type="InterPro" id="IPR057739">
    <property type="entry name" value="Glyco_hydro_29_N"/>
</dbReference>
<evidence type="ECO:0000256" key="7">
    <source>
        <dbReference type="ARBA" id="ARBA00023295"/>
    </source>
</evidence>
<dbReference type="InterPro" id="IPR000421">
    <property type="entry name" value="FA58C"/>
</dbReference>
<proteinExistence type="inferred from homology"/>
<sequence>MNKSRIKKIIACGLFTTFVLGTASNLIQANATSSKNSLKSVTEAYGATPTAQQVDYQKDELTAFIHFGINTFYDVEWGNGNEDPARFNPTKVDADQWVKTLKDGGFKKVIFTAKHHDGFALWPSKTTDHGVEKSPWKDGKGDVVKEVADACKKYGLKFGVYLSPWDQNSPDYGEGNGRDYNEVYMEQLTELLTNYGEVSEVWMDGAKGSNVTQEYKFDEWFKLIKELQPDCTIFSPQGPDIRWIGNENGYAGEPCWSTIDLAKMSEREVPSYLNTGEENGPNWVVGESDVSIRPGWFYHKSQDNAVKSLEKLMDIYTKSVGRNSVLLLNVPPNKEGVLHENDVNRIKEFGDAVKGLLDEDLTDNSTLSVDSEINNDYSKDKLNDNNFDTYWAPNNSAKTGTIEIEFNENTTFDVVSLQEYINLGQRVKEFSVEASREGEEWSEIYSGKTIGYKRYVRVPPTTAKKIRINIKDSLATPLINEINVYKAPKNIELPKDIPDGLKFLNDSNKGTEVNQFNFGANWNYEDIHGDNDRGGDAHWSNKAGSTVDIKFKGSLFYLSAAKDPSHGIMEISIDGGEFKDIDLYSESRKTKQIVYESETLEYGEHTATIRVSGRKNERSTGISGHIDGAFVLDNNGAGLVEFEKISTRVLESTKNPEFKVIRKGGSRGRIEVNYDTVLGSAENLKDLHVWSGTLSFDENETEKVIDRITIIDDDEIEEDENFFVTLSNPIGGIIGFNDNLEVTIEDDDNTYLKINTTDTGNGMNKFTFGEGWNQEANGAWARGENKTYSIKFEGSRIVLIGAKDPNHGLYKIKIDDGEFLEVDPYSENRLENEVIFDSKDLAYGEHTLTFLSVGSNPHGGRADSQINHAFINTKDNGGSGEEILLGDFNKNKKIDLGDLSIASKYYGKNKSEYDINKDNIVDEYEINYIMDNIK</sequence>
<gene>
    <name evidence="10" type="ORF">K5V21_14795</name>
</gene>
<dbReference type="InterPro" id="IPR008979">
    <property type="entry name" value="Galactose-bd-like_sf"/>
</dbReference>
<accession>A0ABS7L0W9</accession>
<organism evidence="10 11">
    <name type="scientific">Clostridium sardiniense</name>
    <name type="common">Clostridium absonum</name>
    <dbReference type="NCBI Taxonomy" id="29369"/>
    <lineage>
        <taxon>Bacteria</taxon>
        <taxon>Bacillati</taxon>
        <taxon>Bacillota</taxon>
        <taxon>Clostridia</taxon>
        <taxon>Eubacteriales</taxon>
        <taxon>Clostridiaceae</taxon>
        <taxon>Clostridium</taxon>
    </lineage>
</organism>
<dbReference type="InterPro" id="IPR018247">
    <property type="entry name" value="EF_Hand_1_Ca_BS"/>
</dbReference>
<dbReference type="Pfam" id="PF01120">
    <property type="entry name" value="Alpha_L_fucos"/>
    <property type="match status" value="1"/>
</dbReference>
<keyword evidence="3 8" id="KW-0732">Signal</keyword>
<dbReference type="InterPro" id="IPR036439">
    <property type="entry name" value="Dockerin_dom_sf"/>
</dbReference>
<keyword evidence="5" id="KW-0378">Hydrolase</keyword>
<dbReference type="EC" id="3.2.1.51" evidence="2"/>
<feature type="signal peptide" evidence="8">
    <location>
        <begin position="1"/>
        <end position="23"/>
    </location>
</feature>
<dbReference type="RefSeq" id="WP_221861939.1">
    <property type="nucleotide sequence ID" value="NZ_JAIKTU010000012.1"/>
</dbReference>
<evidence type="ECO:0000259" key="9">
    <source>
        <dbReference type="PROSITE" id="PS50022"/>
    </source>
</evidence>
<dbReference type="SUPFAM" id="SSF51445">
    <property type="entry name" value="(Trans)glycosidases"/>
    <property type="match status" value="1"/>
</dbReference>
<dbReference type="EMBL" id="JAIKTU010000012">
    <property type="protein sequence ID" value="MBY0756714.1"/>
    <property type="molecule type" value="Genomic_DNA"/>
</dbReference>